<dbReference type="AlphaFoldDB" id="D8ULL0"/>
<accession>D8ULL0</accession>
<proteinExistence type="predicted"/>
<name>D8ULL0_VOLCA</name>
<dbReference type="Proteomes" id="UP000001058">
    <property type="component" value="Unassembled WGS sequence"/>
</dbReference>
<keyword evidence="3" id="KW-1185">Reference proteome</keyword>
<dbReference type="RefSeq" id="XP_002959546.1">
    <property type="nucleotide sequence ID" value="XM_002959500.1"/>
</dbReference>
<evidence type="ECO:0000256" key="1">
    <source>
        <dbReference type="SAM" id="MobiDB-lite"/>
    </source>
</evidence>
<dbReference type="KEGG" id="vcn:VOLCADRAFT_108653"/>
<reference evidence="2 3" key="1">
    <citation type="journal article" date="2010" name="Science">
        <title>Genomic analysis of organismal complexity in the multicellular green alga Volvox carteri.</title>
        <authorList>
            <person name="Prochnik S.E."/>
            <person name="Umen J."/>
            <person name="Nedelcu A.M."/>
            <person name="Hallmann A."/>
            <person name="Miller S.M."/>
            <person name="Nishii I."/>
            <person name="Ferris P."/>
            <person name="Kuo A."/>
            <person name="Mitros T."/>
            <person name="Fritz-Laylin L.K."/>
            <person name="Hellsten U."/>
            <person name="Chapman J."/>
            <person name="Simakov O."/>
            <person name="Rensing S.A."/>
            <person name="Terry A."/>
            <person name="Pangilinan J."/>
            <person name="Kapitonov V."/>
            <person name="Jurka J."/>
            <person name="Salamov A."/>
            <person name="Shapiro H."/>
            <person name="Schmutz J."/>
            <person name="Grimwood J."/>
            <person name="Lindquist E."/>
            <person name="Lucas S."/>
            <person name="Grigoriev I.V."/>
            <person name="Schmitt R."/>
            <person name="Kirk D."/>
            <person name="Rokhsar D.S."/>
        </authorList>
    </citation>
    <scope>NUCLEOTIDE SEQUENCE [LARGE SCALE GENOMIC DNA]</scope>
    <source>
        <strain evidence="3">f. Nagariensis / Eve</strain>
    </source>
</reference>
<organism evidence="3">
    <name type="scientific">Volvox carteri f. nagariensis</name>
    <dbReference type="NCBI Taxonomy" id="3068"/>
    <lineage>
        <taxon>Eukaryota</taxon>
        <taxon>Viridiplantae</taxon>
        <taxon>Chlorophyta</taxon>
        <taxon>core chlorophytes</taxon>
        <taxon>Chlorophyceae</taxon>
        <taxon>CS clade</taxon>
        <taxon>Chlamydomonadales</taxon>
        <taxon>Volvocaceae</taxon>
        <taxon>Volvox</taxon>
    </lineage>
</organism>
<dbReference type="EMBL" id="GL378614">
    <property type="protein sequence ID" value="EFJ39389.1"/>
    <property type="molecule type" value="Genomic_DNA"/>
</dbReference>
<dbReference type="GeneID" id="9614352"/>
<gene>
    <name evidence="2" type="ORF">VOLCADRAFT_108653</name>
</gene>
<protein>
    <submittedName>
        <fullName evidence="2">Uncharacterized protein</fullName>
    </submittedName>
</protein>
<evidence type="ECO:0000313" key="3">
    <source>
        <dbReference type="Proteomes" id="UP000001058"/>
    </source>
</evidence>
<dbReference type="InParanoid" id="D8ULL0"/>
<sequence length="105" mass="11379">MPSPRFPCTEEDARGGRAAMPSPRFPCTEEDARGGRAAMPSPRFPCMVRQQEEDARGGRAAMPSPRFPCTDGGPPPITSLLKHPRSRQADLNPGRLGRLGAEVRP</sequence>
<feature type="region of interest" description="Disordered" evidence="1">
    <location>
        <begin position="1"/>
        <end position="105"/>
    </location>
</feature>
<evidence type="ECO:0000313" key="2">
    <source>
        <dbReference type="EMBL" id="EFJ39389.1"/>
    </source>
</evidence>